<reference evidence="1" key="2">
    <citation type="journal article" date="2015" name="Data Brief">
        <title>Shoot transcriptome of the giant reed, Arundo donax.</title>
        <authorList>
            <person name="Barrero R.A."/>
            <person name="Guerrero F.D."/>
            <person name="Moolhuijzen P."/>
            <person name="Goolsby J.A."/>
            <person name="Tidwell J."/>
            <person name="Bellgard S.E."/>
            <person name="Bellgard M.I."/>
        </authorList>
    </citation>
    <scope>NUCLEOTIDE SEQUENCE</scope>
    <source>
        <tissue evidence="1">Shoot tissue taken approximately 20 cm above the soil surface</tissue>
    </source>
</reference>
<accession>A0A0A9GEL3</accession>
<name>A0A0A9GEL3_ARUDO</name>
<sequence length="40" mass="5119">MMRLRWCWRRYHWIRQVYNLVSFVHYILLHYPGALSIRLA</sequence>
<proteinExistence type="predicted"/>
<dbReference type="AlphaFoldDB" id="A0A0A9GEL3"/>
<protein>
    <submittedName>
        <fullName evidence="1">Uncharacterized protein</fullName>
    </submittedName>
</protein>
<evidence type="ECO:0000313" key="1">
    <source>
        <dbReference type="EMBL" id="JAE19078.1"/>
    </source>
</evidence>
<reference evidence="1" key="1">
    <citation type="submission" date="2014-09" db="EMBL/GenBank/DDBJ databases">
        <authorList>
            <person name="Magalhaes I.L.F."/>
            <person name="Oliveira U."/>
            <person name="Santos F.R."/>
            <person name="Vidigal T.H.D.A."/>
            <person name="Brescovit A.D."/>
            <person name="Santos A.J."/>
        </authorList>
    </citation>
    <scope>NUCLEOTIDE SEQUENCE</scope>
    <source>
        <tissue evidence="1">Shoot tissue taken approximately 20 cm above the soil surface</tissue>
    </source>
</reference>
<dbReference type="EMBL" id="GBRH01178818">
    <property type="protein sequence ID" value="JAE19078.1"/>
    <property type="molecule type" value="Transcribed_RNA"/>
</dbReference>
<organism evidence="1">
    <name type="scientific">Arundo donax</name>
    <name type="common">Giant reed</name>
    <name type="synonym">Donax arundinaceus</name>
    <dbReference type="NCBI Taxonomy" id="35708"/>
    <lineage>
        <taxon>Eukaryota</taxon>
        <taxon>Viridiplantae</taxon>
        <taxon>Streptophyta</taxon>
        <taxon>Embryophyta</taxon>
        <taxon>Tracheophyta</taxon>
        <taxon>Spermatophyta</taxon>
        <taxon>Magnoliopsida</taxon>
        <taxon>Liliopsida</taxon>
        <taxon>Poales</taxon>
        <taxon>Poaceae</taxon>
        <taxon>PACMAD clade</taxon>
        <taxon>Arundinoideae</taxon>
        <taxon>Arundineae</taxon>
        <taxon>Arundo</taxon>
    </lineage>
</organism>